<gene>
    <name evidence="2" type="primary">Acey_s0350.g3211</name>
    <name evidence="2" type="ORF">Y032_0350g3211</name>
</gene>
<comment type="caution">
    <text evidence="2">The sequence shown here is derived from an EMBL/GenBank/DDBJ whole genome shotgun (WGS) entry which is preliminary data.</text>
</comment>
<name>A0A016RWN6_9BILA</name>
<accession>A0A016RWN6</accession>
<organism evidence="2 3">
    <name type="scientific">Ancylostoma ceylanicum</name>
    <dbReference type="NCBI Taxonomy" id="53326"/>
    <lineage>
        <taxon>Eukaryota</taxon>
        <taxon>Metazoa</taxon>
        <taxon>Ecdysozoa</taxon>
        <taxon>Nematoda</taxon>
        <taxon>Chromadorea</taxon>
        <taxon>Rhabditida</taxon>
        <taxon>Rhabditina</taxon>
        <taxon>Rhabditomorpha</taxon>
        <taxon>Strongyloidea</taxon>
        <taxon>Ancylostomatidae</taxon>
        <taxon>Ancylostomatinae</taxon>
        <taxon>Ancylostoma</taxon>
    </lineage>
</organism>
<evidence type="ECO:0000313" key="3">
    <source>
        <dbReference type="Proteomes" id="UP000024635"/>
    </source>
</evidence>
<feature type="compositionally biased region" description="Basic and acidic residues" evidence="1">
    <location>
        <begin position="56"/>
        <end position="70"/>
    </location>
</feature>
<dbReference type="AlphaFoldDB" id="A0A016RWN6"/>
<dbReference type="Proteomes" id="UP000024635">
    <property type="component" value="Unassembled WGS sequence"/>
</dbReference>
<dbReference type="EMBL" id="JARK01001686">
    <property type="protein sequence ID" value="EYB82800.1"/>
    <property type="molecule type" value="Genomic_DNA"/>
</dbReference>
<reference evidence="3" key="1">
    <citation type="journal article" date="2015" name="Nat. Genet.">
        <title>The genome and transcriptome of the zoonotic hookworm Ancylostoma ceylanicum identify infection-specific gene families.</title>
        <authorList>
            <person name="Schwarz E.M."/>
            <person name="Hu Y."/>
            <person name="Antoshechkin I."/>
            <person name="Miller M.M."/>
            <person name="Sternberg P.W."/>
            <person name="Aroian R.V."/>
        </authorList>
    </citation>
    <scope>NUCLEOTIDE SEQUENCE</scope>
    <source>
        <strain evidence="3">HY135</strain>
    </source>
</reference>
<sequence length="130" mass="14843">MNYILYLLPTCLDICKEKSPVWLELRKNITITAPLNDTVVCMYPSAPSVQRYLGDSSDRVARSPRKKGEVARNAGAARRRWSSSRKLLCCDRRKPRNVAIANSTHLSTEQTQRNIAKKYCRGLENREMDG</sequence>
<feature type="region of interest" description="Disordered" evidence="1">
    <location>
        <begin position="54"/>
        <end position="75"/>
    </location>
</feature>
<evidence type="ECO:0000313" key="2">
    <source>
        <dbReference type="EMBL" id="EYB82800.1"/>
    </source>
</evidence>
<protein>
    <submittedName>
        <fullName evidence="2">Uncharacterized protein</fullName>
    </submittedName>
</protein>
<evidence type="ECO:0000256" key="1">
    <source>
        <dbReference type="SAM" id="MobiDB-lite"/>
    </source>
</evidence>
<proteinExistence type="predicted"/>
<keyword evidence="3" id="KW-1185">Reference proteome</keyword>